<dbReference type="InterPro" id="IPR052925">
    <property type="entry name" value="Phage_Integrase-like_Recomb"/>
</dbReference>
<dbReference type="InterPro" id="IPR002104">
    <property type="entry name" value="Integrase_catalytic"/>
</dbReference>
<sequence length="344" mass="37007">MCYDPPLLMPLAGDVGETEAHPTSSEVTPSAITCTDRSSLPSPNGLPSPPALVQYFITNSLSENAKRAYRADLAQFEVNGGTIPSSPEQVAEYLASRASTHRPATLARYLASISKAHRAIGADDPCKTEIVKATLRGIRRAVGTAQREAKPLLRDDLFQILERIGNRSKDLRDKALLLLGFAGAFRRSELVGLDVQDIECVRQGIVVTLRRSKTDQTGAGRKVGIPFGRTHWCPVRSLVRWLDHAGIESGPMFRPVDRHGQIAHERLSGEAVSIILKGRAKAAGFDPSPFSGHSLRSGLATSAVIAGVSTLAIRRTTGHASDAMLSRYVRIGDIFTDNAAAAVL</sequence>
<dbReference type="CDD" id="cd00799">
    <property type="entry name" value="INT_Cre_C"/>
    <property type="match status" value="1"/>
</dbReference>
<keyword evidence="3" id="KW-0233">DNA recombination</keyword>
<protein>
    <submittedName>
        <fullName evidence="8">Site-specific integrase</fullName>
    </submittedName>
</protein>
<evidence type="ECO:0000256" key="3">
    <source>
        <dbReference type="ARBA" id="ARBA00023172"/>
    </source>
</evidence>
<organism evidence="8 9">
    <name type="scientific">Mesorhizobium salmacidum</name>
    <dbReference type="NCBI Taxonomy" id="3015171"/>
    <lineage>
        <taxon>Bacteria</taxon>
        <taxon>Pseudomonadati</taxon>
        <taxon>Pseudomonadota</taxon>
        <taxon>Alphaproteobacteria</taxon>
        <taxon>Hyphomicrobiales</taxon>
        <taxon>Phyllobacteriaceae</taxon>
        <taxon>Mesorhizobium</taxon>
    </lineage>
</organism>
<keyword evidence="9" id="KW-1185">Reference proteome</keyword>
<dbReference type="InterPro" id="IPR013762">
    <property type="entry name" value="Integrase-like_cat_sf"/>
</dbReference>
<evidence type="ECO:0000256" key="2">
    <source>
        <dbReference type="ARBA" id="ARBA00023125"/>
    </source>
</evidence>
<name>A0ABU8KTV3_9HYPH</name>
<feature type="compositionally biased region" description="Polar residues" evidence="5">
    <location>
        <begin position="21"/>
        <end position="37"/>
    </location>
</feature>
<dbReference type="SUPFAM" id="SSF56349">
    <property type="entry name" value="DNA breaking-rejoining enzymes"/>
    <property type="match status" value="1"/>
</dbReference>
<dbReference type="Proteomes" id="UP001387293">
    <property type="component" value="Unassembled WGS sequence"/>
</dbReference>
<gene>
    <name evidence="8" type="ORF">O7A60_10285</name>
</gene>
<evidence type="ECO:0000259" key="7">
    <source>
        <dbReference type="PROSITE" id="PS51900"/>
    </source>
</evidence>
<dbReference type="InterPro" id="IPR011010">
    <property type="entry name" value="DNA_brk_join_enz"/>
</dbReference>
<evidence type="ECO:0000256" key="1">
    <source>
        <dbReference type="ARBA" id="ARBA00022908"/>
    </source>
</evidence>
<keyword evidence="1" id="KW-0229">DNA integration</keyword>
<reference evidence="8 9" key="1">
    <citation type="submission" date="2022-12" db="EMBL/GenBank/DDBJ databases">
        <authorList>
            <person name="Muema E."/>
        </authorList>
    </citation>
    <scope>NUCLEOTIDE SEQUENCE [LARGE SCALE GENOMIC DNA]</scope>
    <source>
        <strain evidence="9">1326</strain>
    </source>
</reference>
<dbReference type="PROSITE" id="PS51898">
    <property type="entry name" value="TYR_RECOMBINASE"/>
    <property type="match status" value="1"/>
</dbReference>
<evidence type="ECO:0000256" key="4">
    <source>
        <dbReference type="PROSITE-ProRule" id="PRU01248"/>
    </source>
</evidence>
<evidence type="ECO:0000256" key="5">
    <source>
        <dbReference type="SAM" id="MobiDB-lite"/>
    </source>
</evidence>
<feature type="region of interest" description="Disordered" evidence="5">
    <location>
        <begin position="13"/>
        <end position="45"/>
    </location>
</feature>
<dbReference type="PANTHER" id="PTHR34605:SF3">
    <property type="entry name" value="P CELL-TYPE AGGLUTINATION PROTEIN MAP4-LIKE-RELATED"/>
    <property type="match status" value="1"/>
</dbReference>
<feature type="domain" description="Tyr recombinase" evidence="6">
    <location>
        <begin position="147"/>
        <end position="341"/>
    </location>
</feature>
<dbReference type="EMBL" id="JAPYKS010000006">
    <property type="protein sequence ID" value="MEI9409156.1"/>
    <property type="molecule type" value="Genomic_DNA"/>
</dbReference>
<proteinExistence type="predicted"/>
<dbReference type="PANTHER" id="PTHR34605">
    <property type="entry name" value="PHAGE_INTEGRASE DOMAIN-CONTAINING PROTEIN"/>
    <property type="match status" value="1"/>
</dbReference>
<dbReference type="SUPFAM" id="SSF47823">
    <property type="entry name" value="lambda integrase-like, N-terminal domain"/>
    <property type="match status" value="1"/>
</dbReference>
<dbReference type="PROSITE" id="PS51900">
    <property type="entry name" value="CB"/>
    <property type="match status" value="1"/>
</dbReference>
<keyword evidence="2 4" id="KW-0238">DNA-binding</keyword>
<evidence type="ECO:0000313" key="9">
    <source>
        <dbReference type="Proteomes" id="UP001387293"/>
    </source>
</evidence>
<dbReference type="Pfam" id="PF00589">
    <property type="entry name" value="Phage_integrase"/>
    <property type="match status" value="1"/>
</dbReference>
<dbReference type="Gene3D" id="1.10.443.10">
    <property type="entry name" value="Intergrase catalytic core"/>
    <property type="match status" value="1"/>
</dbReference>
<feature type="domain" description="Core-binding (CB)" evidence="7">
    <location>
        <begin position="47"/>
        <end position="121"/>
    </location>
</feature>
<dbReference type="RefSeq" id="WP_337106152.1">
    <property type="nucleotide sequence ID" value="NZ_JAPYKS010000006.1"/>
</dbReference>
<evidence type="ECO:0000259" key="6">
    <source>
        <dbReference type="PROSITE" id="PS51898"/>
    </source>
</evidence>
<dbReference type="Gene3D" id="1.10.150.130">
    <property type="match status" value="1"/>
</dbReference>
<dbReference type="InterPro" id="IPR044068">
    <property type="entry name" value="CB"/>
</dbReference>
<comment type="caution">
    <text evidence="8">The sequence shown here is derived from an EMBL/GenBank/DDBJ whole genome shotgun (WGS) entry which is preliminary data.</text>
</comment>
<dbReference type="InterPro" id="IPR010998">
    <property type="entry name" value="Integrase_recombinase_N"/>
</dbReference>
<accession>A0ABU8KTV3</accession>
<evidence type="ECO:0000313" key="8">
    <source>
        <dbReference type="EMBL" id="MEI9409156.1"/>
    </source>
</evidence>